<keyword evidence="8" id="KW-0539">Nucleus</keyword>
<reference evidence="11" key="1">
    <citation type="journal article" date="2021" name="Open Biol.">
        <title>Shared evolutionary footprints suggest mitochondrial oxidative damage underlies multiple complex I losses in fungi.</title>
        <authorList>
            <person name="Schikora-Tamarit M.A."/>
            <person name="Marcet-Houben M."/>
            <person name="Nosek J."/>
            <person name="Gabaldon T."/>
        </authorList>
    </citation>
    <scope>NUCLEOTIDE SEQUENCE</scope>
    <source>
        <strain evidence="11">CBS2887</strain>
    </source>
</reference>
<dbReference type="SUPFAM" id="SSF53098">
    <property type="entry name" value="Ribonuclease H-like"/>
    <property type="match status" value="1"/>
</dbReference>
<feature type="domain" description="Exonuclease" evidence="10">
    <location>
        <begin position="122"/>
        <end position="283"/>
    </location>
</feature>
<dbReference type="GO" id="GO:0005634">
    <property type="term" value="C:nucleus"/>
    <property type="evidence" value="ECO:0007669"/>
    <property type="project" value="UniProtKB-SubCell"/>
</dbReference>
<dbReference type="SMART" id="SM00479">
    <property type="entry name" value="EXOIII"/>
    <property type="match status" value="1"/>
</dbReference>
<dbReference type="GO" id="GO:0008408">
    <property type="term" value="F:3'-5' exonuclease activity"/>
    <property type="evidence" value="ECO:0007669"/>
    <property type="project" value="InterPro"/>
</dbReference>
<dbReference type="InterPro" id="IPR012337">
    <property type="entry name" value="RNaseH-like_sf"/>
</dbReference>
<evidence type="ECO:0000256" key="8">
    <source>
        <dbReference type="ARBA" id="ARBA00023242"/>
    </source>
</evidence>
<feature type="non-terminal residue" evidence="11">
    <location>
        <position position="1"/>
    </location>
</feature>
<dbReference type="GO" id="GO:0000027">
    <property type="term" value="P:ribosomal large subunit assembly"/>
    <property type="evidence" value="ECO:0007669"/>
    <property type="project" value="TreeGrafter"/>
</dbReference>
<evidence type="ECO:0000259" key="10">
    <source>
        <dbReference type="SMART" id="SM00479"/>
    </source>
</evidence>
<dbReference type="GO" id="GO:0006364">
    <property type="term" value="P:rRNA processing"/>
    <property type="evidence" value="ECO:0007669"/>
    <property type="project" value="UniProtKB-KW"/>
</dbReference>
<organism evidence="11 12">
    <name type="scientific">Wickerhamomyces pijperi</name>
    <name type="common">Yeast</name>
    <name type="synonym">Pichia pijperi</name>
    <dbReference type="NCBI Taxonomy" id="599730"/>
    <lineage>
        <taxon>Eukaryota</taxon>
        <taxon>Fungi</taxon>
        <taxon>Dikarya</taxon>
        <taxon>Ascomycota</taxon>
        <taxon>Saccharomycotina</taxon>
        <taxon>Saccharomycetes</taxon>
        <taxon>Phaffomycetales</taxon>
        <taxon>Wickerhamomycetaceae</taxon>
        <taxon>Wickerhamomyces</taxon>
    </lineage>
</organism>
<dbReference type="InterPro" id="IPR037431">
    <property type="entry name" value="REX4_DEDDh_dom"/>
</dbReference>
<evidence type="ECO:0000313" key="12">
    <source>
        <dbReference type="Proteomes" id="UP000774326"/>
    </source>
</evidence>
<dbReference type="EMBL" id="JAEUBG010003043">
    <property type="protein sequence ID" value="KAH3683570.1"/>
    <property type="molecule type" value="Genomic_DNA"/>
</dbReference>
<dbReference type="PANTHER" id="PTHR12801:SF45">
    <property type="entry name" value="RNA EXONUCLEASE 4"/>
    <property type="match status" value="1"/>
</dbReference>
<dbReference type="Proteomes" id="UP000774326">
    <property type="component" value="Unassembled WGS sequence"/>
</dbReference>
<dbReference type="OrthoDB" id="8191639at2759"/>
<keyword evidence="5" id="KW-0540">Nuclease</keyword>
<keyword evidence="4" id="KW-0698">rRNA processing</keyword>
<dbReference type="Pfam" id="PF00929">
    <property type="entry name" value="RNase_T"/>
    <property type="match status" value="1"/>
</dbReference>
<dbReference type="AlphaFoldDB" id="A0A9P8TLY8"/>
<dbReference type="CDD" id="cd06144">
    <property type="entry name" value="REX4_like"/>
    <property type="match status" value="1"/>
</dbReference>
<keyword evidence="12" id="KW-1185">Reference proteome</keyword>
<dbReference type="InterPro" id="IPR036397">
    <property type="entry name" value="RNaseH_sf"/>
</dbReference>
<comment type="similarity">
    <text evidence="2">Belongs to the REXO4 family.</text>
</comment>
<keyword evidence="7" id="KW-0269">Exonuclease</keyword>
<evidence type="ECO:0000313" key="11">
    <source>
        <dbReference type="EMBL" id="KAH3683570.1"/>
    </source>
</evidence>
<evidence type="ECO:0000256" key="1">
    <source>
        <dbReference type="ARBA" id="ARBA00004123"/>
    </source>
</evidence>
<evidence type="ECO:0000256" key="4">
    <source>
        <dbReference type="ARBA" id="ARBA00022552"/>
    </source>
</evidence>
<evidence type="ECO:0000256" key="5">
    <source>
        <dbReference type="ARBA" id="ARBA00022722"/>
    </source>
</evidence>
<dbReference type="GO" id="GO:0003676">
    <property type="term" value="F:nucleic acid binding"/>
    <property type="evidence" value="ECO:0007669"/>
    <property type="project" value="InterPro"/>
</dbReference>
<proteinExistence type="inferred from homology"/>
<comment type="subcellular location">
    <subcellularLocation>
        <location evidence="1">Nucleus</location>
    </subcellularLocation>
</comment>
<comment type="caution">
    <text evidence="11">The sequence shown here is derived from an EMBL/GenBank/DDBJ whole genome shotgun (WGS) entry which is preliminary data.</text>
</comment>
<evidence type="ECO:0000256" key="7">
    <source>
        <dbReference type="ARBA" id="ARBA00022839"/>
    </source>
</evidence>
<evidence type="ECO:0000256" key="2">
    <source>
        <dbReference type="ARBA" id="ARBA00010489"/>
    </source>
</evidence>
<evidence type="ECO:0000256" key="3">
    <source>
        <dbReference type="ARBA" id="ARBA00016937"/>
    </source>
</evidence>
<dbReference type="Gene3D" id="3.30.420.10">
    <property type="entry name" value="Ribonuclease H-like superfamily/Ribonuclease H"/>
    <property type="match status" value="1"/>
</dbReference>
<reference evidence="11" key="2">
    <citation type="submission" date="2021-01" db="EMBL/GenBank/DDBJ databases">
        <authorList>
            <person name="Schikora-Tamarit M.A."/>
        </authorList>
    </citation>
    <scope>NUCLEOTIDE SEQUENCE</scope>
    <source>
        <strain evidence="11">CBS2887</strain>
    </source>
</reference>
<dbReference type="PANTHER" id="PTHR12801">
    <property type="entry name" value="RNA EXONUCLEASE REXO1 / RECO3 FAMILY MEMBER-RELATED"/>
    <property type="match status" value="1"/>
</dbReference>
<keyword evidence="6" id="KW-0378">Hydrolase</keyword>
<evidence type="ECO:0000256" key="9">
    <source>
        <dbReference type="ARBA" id="ARBA00025599"/>
    </source>
</evidence>
<accession>A0A9P8TLY8</accession>
<name>A0A9P8TLY8_WICPI</name>
<protein>
    <recommendedName>
        <fullName evidence="3">RNA exonuclease 4</fullName>
    </recommendedName>
</protein>
<dbReference type="FunFam" id="3.30.420.10:FF:000007">
    <property type="entry name" value="Interferon-stimulated exonuclease gene 20"/>
    <property type="match status" value="1"/>
</dbReference>
<evidence type="ECO:0000256" key="6">
    <source>
        <dbReference type="ARBA" id="ARBA00022801"/>
    </source>
</evidence>
<dbReference type="InterPro" id="IPR047021">
    <property type="entry name" value="REXO1/3/4-like"/>
</dbReference>
<dbReference type="InterPro" id="IPR013520">
    <property type="entry name" value="Ribonucl_H"/>
</dbReference>
<sequence length="302" mass="34105">AVASCDAVIRDDLRRRRRRRYSIKVFQTPQTFFTPMAPALSSNWAKLQKKTKTKSSKVTKTSTTQPKEKKEVSNLIKTKRLAKEIATAKLNRENSEIKAKTLEVSKAKDSTAYTASQKSPGRYLAIDCEFVGIGIEGTEDALARVSIVNFHGYCVYDKFVKPQEKVVDWRTWVSGVRPSDMADAISFKQAQIEVDELLKGKVLVGHAVQHDLDALFLSHPKSMIRDTSKHANYRKISKGKTPGLKKLVAHFLKKEIQSGEHSSVEDARATMELYKLEKKEFEKLASRFNNHSKKETATASEE</sequence>
<gene>
    <name evidence="11" type="ORF">WICPIJ_005466</name>
</gene>
<comment type="function">
    <text evidence="9">Exoribonuclease involved in ribosome biosynthesis. Involved in the processing of ITS1, the internal transcribed spacer localized between the 18S and 5.8S rRNAs.</text>
</comment>